<feature type="region of interest" description="Disordered" evidence="1">
    <location>
        <begin position="1"/>
        <end position="150"/>
    </location>
</feature>
<evidence type="ECO:0000313" key="3">
    <source>
        <dbReference type="Proteomes" id="UP000035016"/>
    </source>
</evidence>
<dbReference type="Proteomes" id="UP000035016">
    <property type="component" value="Chromosome Chromosome"/>
</dbReference>
<gene>
    <name evidence="2" type="primary">sle_30140</name>
</gene>
<name>A0A0F7VRS5_STRLW</name>
<proteinExistence type="predicted"/>
<feature type="compositionally biased region" description="Low complexity" evidence="1">
    <location>
        <begin position="97"/>
        <end position="133"/>
    </location>
</feature>
<feature type="compositionally biased region" description="Polar residues" evidence="1">
    <location>
        <begin position="60"/>
        <end position="78"/>
    </location>
</feature>
<accession>A0A0F7VRS5</accession>
<dbReference type="KEGG" id="sle:sle_30140"/>
<organism evidence="2 3">
    <name type="scientific">Streptomyces leeuwenhoekii</name>
    <dbReference type="NCBI Taxonomy" id="1437453"/>
    <lineage>
        <taxon>Bacteria</taxon>
        <taxon>Bacillati</taxon>
        <taxon>Actinomycetota</taxon>
        <taxon>Actinomycetes</taxon>
        <taxon>Kitasatosporales</taxon>
        <taxon>Streptomycetaceae</taxon>
        <taxon>Streptomyces</taxon>
    </lineage>
</organism>
<reference evidence="2 3" key="1">
    <citation type="submission" date="2015-02" db="EMBL/GenBank/DDBJ databases">
        <authorList>
            <person name="Gomez-Escribano P.J."/>
        </authorList>
    </citation>
    <scope>NUCLEOTIDE SEQUENCE [LARGE SCALE GENOMIC DNA]</scope>
    <source>
        <strain evidence="3">C34 (DSM 42122 / NRRL B-24963)</strain>
    </source>
</reference>
<sequence>MTDSEHAPPRATAEVPGTRAPTRTTRKPTRTAFLRRPAGPRRSRPIAADPWPPTAHTCRRPSTSPASSEHLTAASSPATRARQAGRSYREAVHRRTPYAPAPTASTPAPAATEAAGRETATTTHPTSPTVGTTLATGARSSVQADALATA</sequence>
<evidence type="ECO:0000313" key="2">
    <source>
        <dbReference type="EMBL" id="CQR62475.1"/>
    </source>
</evidence>
<evidence type="ECO:0000256" key="1">
    <source>
        <dbReference type="SAM" id="MobiDB-lite"/>
    </source>
</evidence>
<feature type="compositionally biased region" description="Polar residues" evidence="1">
    <location>
        <begin position="134"/>
        <end position="143"/>
    </location>
</feature>
<dbReference type="AlphaFoldDB" id="A0A0F7VRS5"/>
<dbReference type="EMBL" id="LN831790">
    <property type="protein sequence ID" value="CQR62475.1"/>
    <property type="molecule type" value="Genomic_DNA"/>
</dbReference>
<protein>
    <submittedName>
        <fullName evidence="2">Uncharacterized protein</fullName>
    </submittedName>
</protein>